<feature type="region of interest" description="Disordered" evidence="1">
    <location>
        <begin position="1"/>
        <end position="109"/>
    </location>
</feature>
<dbReference type="Proteomes" id="UP000320888">
    <property type="component" value="Unassembled WGS sequence"/>
</dbReference>
<protein>
    <submittedName>
        <fullName evidence="2">Uncharacterized protein</fullName>
    </submittedName>
</protein>
<accession>A0A553XBE5</accession>
<dbReference type="AlphaFoldDB" id="A0A553XBE5"/>
<comment type="caution">
    <text evidence="2">The sequence shown here is derived from an EMBL/GenBank/DDBJ whole genome shotgun (WGS) entry which is preliminary data.</text>
</comment>
<sequence>MRNRLKITKPDETGFSKSVSVSKRPPLPTLDEDALDALRIKPAEPVNTDSVATEPAAAPPPAKPEEVQTAPEPVLTADPTPKKSPSKPEPSSTRGKSQTPRTTEDEKVELVLPPRARRANDNMTVHLRLRVLERHVAGLRALEDRGYHRRSVLQAALNKMPRLNLEPRYVPQLQEASAGAEWSHRWGPSVSITLLKQIAKQVRGGEDAPRAALIMGQIEPKWFASLDATIKKLQDSL</sequence>
<evidence type="ECO:0000313" key="3">
    <source>
        <dbReference type="Proteomes" id="UP000320888"/>
    </source>
</evidence>
<evidence type="ECO:0000256" key="1">
    <source>
        <dbReference type="SAM" id="MobiDB-lite"/>
    </source>
</evidence>
<name>A0A553XBE5_9ACTN</name>
<gene>
    <name evidence="2" type="ORF">FNZ23_31165</name>
</gene>
<evidence type="ECO:0000313" key="2">
    <source>
        <dbReference type="EMBL" id="TSB14284.1"/>
    </source>
</evidence>
<reference evidence="2 3" key="1">
    <citation type="submission" date="2019-07" db="EMBL/GenBank/DDBJ databases">
        <title>Draft genome for Streptomyces benahoarensis MZ03-48.</title>
        <authorList>
            <person name="Gonzalez-Pimentel J.L."/>
        </authorList>
    </citation>
    <scope>NUCLEOTIDE SEQUENCE [LARGE SCALE GENOMIC DNA]</scope>
    <source>
        <strain evidence="2 3">MZ03-48</strain>
    </source>
</reference>
<proteinExistence type="predicted"/>
<organism evidence="2 3">
    <name type="scientific">Streptomyces benahoarensis</name>
    <dbReference type="NCBI Taxonomy" id="2595054"/>
    <lineage>
        <taxon>Bacteria</taxon>
        <taxon>Bacillati</taxon>
        <taxon>Actinomycetota</taxon>
        <taxon>Actinomycetes</taxon>
        <taxon>Kitasatosporales</taxon>
        <taxon>Streptomycetaceae</taxon>
        <taxon>Streptomyces</taxon>
    </lineage>
</organism>
<keyword evidence="3" id="KW-1185">Reference proteome</keyword>
<dbReference type="EMBL" id="VKLS01001017">
    <property type="protein sequence ID" value="TSB14284.1"/>
    <property type="molecule type" value="Genomic_DNA"/>
</dbReference>